<dbReference type="InterPro" id="IPR046338">
    <property type="entry name" value="GAIN_dom_sf"/>
</dbReference>
<protein>
    <recommendedName>
        <fullName evidence="8">GAIN-B domain-containing protein</fullName>
    </recommendedName>
</protein>
<feature type="compositionally biased region" description="Basic residues" evidence="6">
    <location>
        <begin position="2074"/>
        <end position="2088"/>
    </location>
</feature>
<dbReference type="Gene3D" id="1.20.1070.10">
    <property type="entry name" value="Rhodopsin 7-helix transmembrane proteins"/>
    <property type="match status" value="1"/>
</dbReference>
<organism evidence="9 10">
    <name type="scientific">Fasciola hepatica</name>
    <name type="common">Liver fluke</name>
    <dbReference type="NCBI Taxonomy" id="6192"/>
    <lineage>
        <taxon>Eukaryota</taxon>
        <taxon>Metazoa</taxon>
        <taxon>Spiralia</taxon>
        <taxon>Lophotrochozoa</taxon>
        <taxon>Platyhelminthes</taxon>
        <taxon>Trematoda</taxon>
        <taxon>Digenea</taxon>
        <taxon>Plagiorchiida</taxon>
        <taxon>Echinostomata</taxon>
        <taxon>Echinostomatoidea</taxon>
        <taxon>Fasciolidae</taxon>
        <taxon>Fasciola</taxon>
    </lineage>
</organism>
<dbReference type="InterPro" id="IPR000203">
    <property type="entry name" value="GPS"/>
</dbReference>
<dbReference type="EMBL" id="JXXN02001217">
    <property type="protein sequence ID" value="THD25261.1"/>
    <property type="molecule type" value="Genomic_DNA"/>
</dbReference>
<dbReference type="Pfam" id="PF00002">
    <property type="entry name" value="7tm_2"/>
    <property type="match status" value="1"/>
</dbReference>
<dbReference type="GO" id="GO:0005886">
    <property type="term" value="C:plasma membrane"/>
    <property type="evidence" value="ECO:0007669"/>
    <property type="project" value="TreeGrafter"/>
</dbReference>
<dbReference type="InterPro" id="IPR057244">
    <property type="entry name" value="GAIN_B"/>
</dbReference>
<evidence type="ECO:0000313" key="10">
    <source>
        <dbReference type="Proteomes" id="UP000230066"/>
    </source>
</evidence>
<keyword evidence="5" id="KW-1015">Disulfide bond</keyword>
<dbReference type="PROSITE" id="PS50221">
    <property type="entry name" value="GAIN_B"/>
    <property type="match status" value="1"/>
</dbReference>
<sequence>MVQNIEVASVALWYWPIQTVQYLTGGLELYLLGYVTQTTTTAAPPNKTLSYREYTGEVEEYQPPIDRQVLPNPIYASADVYLPMDVAPLSADSSDVEFVNITGRAKPAYQLTSPKGYAKLYTFKGSGCPTALSECPDGFSIGFWLYLGSELANTTDILDLIELEGLLRITWTKSTFSVIVKQDDTWHAFRGTVLPPTEIWFNIGFAIQRIPKLSLDVYINAVRVPFIEVSSPAERASLRQDYFEKSLLLGGLGVNNSAAHAAVNDITIIFRALKPFECHRFVGYTRTQLSSLQDSTIYWTPDVYILRDADSQINMTKQNRLPTATPVRLCETGATGFCLASIYKSNKVDFRVNSLDPWKKSWVPVFEMKSLQYMMLGRQKSSTVSLDSLTWTGHCLHDPSESSCGAHGFTVSMWLKFYSVSMSRLRFYLNSGDPGTYSFSIQDNRGVTIFSDSTLIGVSVSQRYTDWKLILDSSIYKIGQWINIGILWSETNGLNMLVDGIRYGSSDVQGTRLFKGRTAPPYVVLGRFDTDDDTTWLPPAEANQRECQQQASCGKVAWEMAHFALGEVTYFGSLLTETEYRNHFELLGSARLREADGYLWYGAQLADPPVSYLKTAVQDNLPKPGPVLLNTSNSGVNLTNNPMAILIEGDTVLCIGPLVADDCPTNVSKCEKGLSVGAWIRLGGPHFAPTATDTTPVLLFSGSNGSFGIAMQQNGNNLGAWVYTSQQSWKCAVTKANLATETMNMQWVHIGLVWGPEEGQRNFTLRLILNGKVLQLCEADDASASDRDINLTAASKLPSTAWVKEAAETAKALHSIIVSASDRYILMSSQNLYEIGSKLSVAVLVIRPVTLIGSGLMNLLGVEYTQWVGLQSSTFFWTFTGILRDFAPSRATAYKVQYEMDKDDIPFGAWCTDGSGQSFVTLTGDLVGPQSRINLAGVCMINPKKCKDYVFTIQFKLLQIASQVNQTMLELFRSTPMDSPDNTVGLSIFIQPQEKLLIVNVRNEIQLFAESVQLKDLGSYNSWVTLDVFYSENGIRLRKNGVVITKSYESSRLLMLNDPLQSDKQAKLTFIVGRQVPMCISAVSTLDVPDGQTAESLMSIYSSSSCYPEVDYMNELKGNSRDQNDQSDSAISIKELVKPIGISNAPCLYDPTKCNSGALITSVWVRIDGFQDASGQTVDLQSVSNITTLIYTTGPPTNRGVSVHLDLIGGKDKPIMNVLLTVQTDTELWQVHSPNAIQIGEWNNIGLYFYTARGGKSGGLEFYKNGERAESSTVSRGSVDLRSENATNPELLFPQSYAVSSIKTSNLASFTPTGEISRFGECRLTVFIDIMTKAKKTNLNRMANQVGRLSDPMDYQRILQVGSDMIEASVNSNRTRTDFESDELADMLRSIVILIQSWPVALGQACDNENGSLCITIKIHWEEIIQLMITLGAQLSDWRLTEAWSLLFHLVDKVPDNVISAMSNVSKAVASALNMDETCQQEWSSTLASKNVSALVLHINFSSKCLDNNNVTLTVPDAASSKNNKIEARFTLNKNTTQSGSLVSGFLTVTKIPAPQPETIWIAGGLPVTTFTNETLAGYSGTKESSLDARHRVMSVAQSRASSLRISSSIYLVETNINLSEYRDQANEIIQFVIKLSDLNTYYDVAFYEATGRCLWKANEAEQTHLEGLGSGLPLTYPVRCVFWNSTAQSSSNLNGSWDSNGCSVTNTNLTHVECSCTHLSAFAVAKEPSDSGSRKPYWLVWGIPNQQKNDFVIRLLLLTTNGISLMGSLAFLCTLIACLVRAPIKDIYMIHCLLCVSLVLLHTSLLVQPFTAHQKVGCIATSVVLQIAGMLSTGWLFCEAVALFRCFVLGDFAVKRAWVWIFGVITPAVLMILSSALSKLAYHGQDLLCLPAHESYVFWIQFGTMFCYLFCALLVCMVIGCNIETPAYIKPVMIDKLLNRIGQLNFLIIYTAIAWSSLVIIIMIPFPYLPYLAYAAVSLQGTLLYFTLGLDDVDIINFYRGRHSGYAMDASEPKSSKSEFNGQSKIAYSTQKLTSPGYGDEDDQKSDNVAPVFDEVNEQQLDEDDDEFVPTGRVHKRGKRGKRQSRE</sequence>
<dbReference type="Pfam" id="PF01825">
    <property type="entry name" value="GPS"/>
    <property type="match status" value="1"/>
</dbReference>
<feature type="transmembrane region" description="Helical" evidence="7">
    <location>
        <begin position="1756"/>
        <end position="1781"/>
    </location>
</feature>
<evidence type="ECO:0000256" key="6">
    <source>
        <dbReference type="SAM" id="MobiDB-lite"/>
    </source>
</evidence>
<reference evidence="9" key="1">
    <citation type="submission" date="2019-03" db="EMBL/GenBank/DDBJ databases">
        <title>Improved annotation for the trematode Fasciola hepatica.</title>
        <authorList>
            <person name="Choi Y.-J."/>
            <person name="Martin J."/>
            <person name="Mitreva M."/>
        </authorList>
    </citation>
    <scope>NUCLEOTIDE SEQUENCE [LARGE SCALE GENOMIC DNA]</scope>
</reference>
<accession>A0A4E0RFE3</accession>
<evidence type="ECO:0000256" key="4">
    <source>
        <dbReference type="ARBA" id="ARBA00023136"/>
    </source>
</evidence>
<dbReference type="PANTHER" id="PTHR12011">
    <property type="entry name" value="ADHESION G-PROTEIN COUPLED RECEPTOR"/>
    <property type="match status" value="1"/>
</dbReference>
<gene>
    <name evidence="9" type="ORF">D915_002509</name>
</gene>
<evidence type="ECO:0000256" key="7">
    <source>
        <dbReference type="SAM" id="Phobius"/>
    </source>
</evidence>
<dbReference type="PANTHER" id="PTHR12011:SF347">
    <property type="entry name" value="FI21270P1-RELATED"/>
    <property type="match status" value="1"/>
</dbReference>
<proteinExistence type="predicted"/>
<feature type="domain" description="GAIN-B" evidence="8">
    <location>
        <begin position="1567"/>
        <end position="1733"/>
    </location>
</feature>
<dbReference type="GO" id="GO:0004930">
    <property type="term" value="F:G protein-coupled receptor activity"/>
    <property type="evidence" value="ECO:0007669"/>
    <property type="project" value="InterPro"/>
</dbReference>
<dbReference type="Gene3D" id="2.60.120.200">
    <property type="match status" value="1"/>
</dbReference>
<keyword evidence="10" id="KW-1185">Reference proteome</keyword>
<dbReference type="SMART" id="SM00303">
    <property type="entry name" value="GPS"/>
    <property type="match status" value="1"/>
</dbReference>
<keyword evidence="4 7" id="KW-0472">Membrane</keyword>
<evidence type="ECO:0000256" key="3">
    <source>
        <dbReference type="ARBA" id="ARBA00022989"/>
    </source>
</evidence>
<comment type="caution">
    <text evidence="9">The sequence shown here is derived from an EMBL/GenBank/DDBJ whole genome shotgun (WGS) entry which is preliminary data.</text>
</comment>
<comment type="subcellular location">
    <subcellularLocation>
        <location evidence="1">Membrane</location>
        <topology evidence="1">Multi-pass membrane protein</topology>
    </subcellularLocation>
</comment>
<dbReference type="InterPro" id="IPR000832">
    <property type="entry name" value="GPCR_2_secretin-like"/>
</dbReference>
<evidence type="ECO:0000256" key="5">
    <source>
        <dbReference type="ARBA" id="ARBA00023157"/>
    </source>
</evidence>
<feature type="transmembrane region" description="Helical" evidence="7">
    <location>
        <begin position="1820"/>
        <end position="1846"/>
    </location>
</feature>
<keyword evidence="3 7" id="KW-1133">Transmembrane helix</keyword>
<dbReference type="Gene3D" id="2.60.220.50">
    <property type="match status" value="1"/>
</dbReference>
<dbReference type="Proteomes" id="UP000230066">
    <property type="component" value="Unassembled WGS sequence"/>
</dbReference>
<feature type="transmembrane region" description="Helical" evidence="7">
    <location>
        <begin position="1972"/>
        <end position="1991"/>
    </location>
</feature>
<dbReference type="InterPro" id="IPR013320">
    <property type="entry name" value="ConA-like_dom_sf"/>
</dbReference>
<feature type="region of interest" description="Disordered" evidence="6">
    <location>
        <begin position="2032"/>
        <end position="2088"/>
    </location>
</feature>
<feature type="transmembrane region" description="Helical" evidence="7">
    <location>
        <begin position="1945"/>
        <end position="1966"/>
    </location>
</feature>
<feature type="transmembrane region" description="Helical" evidence="7">
    <location>
        <begin position="1899"/>
        <end position="1924"/>
    </location>
</feature>
<feature type="transmembrane region" description="Helical" evidence="7">
    <location>
        <begin position="1858"/>
        <end position="1879"/>
    </location>
</feature>
<evidence type="ECO:0000256" key="1">
    <source>
        <dbReference type="ARBA" id="ARBA00004141"/>
    </source>
</evidence>
<evidence type="ECO:0000256" key="2">
    <source>
        <dbReference type="ARBA" id="ARBA00022692"/>
    </source>
</evidence>
<feature type="transmembrane region" description="Helical" evidence="7">
    <location>
        <begin position="1788"/>
        <end position="1808"/>
    </location>
</feature>
<keyword evidence="2 7" id="KW-0812">Transmembrane</keyword>
<name>A0A4E0RFE3_FASHE</name>
<dbReference type="SUPFAM" id="SSF49899">
    <property type="entry name" value="Concanavalin A-like lectins/glucanases"/>
    <property type="match status" value="2"/>
</dbReference>
<feature type="compositionally biased region" description="Acidic residues" evidence="6">
    <location>
        <begin position="2056"/>
        <end position="2069"/>
    </location>
</feature>
<evidence type="ECO:0000259" key="8">
    <source>
        <dbReference type="PROSITE" id="PS50221"/>
    </source>
</evidence>
<evidence type="ECO:0000313" key="9">
    <source>
        <dbReference type="EMBL" id="THD25261.1"/>
    </source>
</evidence>